<accession>A0A7R8CV15</accession>
<keyword evidence="9" id="KW-1185">Reference proteome</keyword>
<dbReference type="Pfam" id="PF21646">
    <property type="entry name" value="ACTMAP-like_C"/>
    <property type="match status" value="1"/>
</dbReference>
<name>A0A7R8CV15_LEPSM</name>
<evidence type="ECO:0000256" key="7">
    <source>
        <dbReference type="ARBA" id="ARBA00049041"/>
    </source>
</evidence>
<protein>
    <recommendedName>
        <fullName evidence="5">Actin maturation protease</fullName>
    </recommendedName>
    <alternativeName>
        <fullName evidence="6">Actin aminopeptidase ACTMAP</fullName>
    </alternativeName>
</protein>
<evidence type="ECO:0000256" key="4">
    <source>
        <dbReference type="ARBA" id="ARBA00034725"/>
    </source>
</evidence>
<keyword evidence="1" id="KW-0031">Aminopeptidase</keyword>
<dbReference type="InterPro" id="IPR040043">
    <property type="entry name" value="ACTMAP"/>
</dbReference>
<evidence type="ECO:0000256" key="3">
    <source>
        <dbReference type="ARBA" id="ARBA00022801"/>
    </source>
</evidence>
<keyword evidence="2" id="KW-0645">Protease</keyword>
<evidence type="ECO:0000256" key="6">
    <source>
        <dbReference type="ARBA" id="ARBA00034908"/>
    </source>
</evidence>
<dbReference type="EMBL" id="HG994582">
    <property type="protein sequence ID" value="CAF2890203.1"/>
    <property type="molecule type" value="Genomic_DNA"/>
</dbReference>
<evidence type="ECO:0000313" key="9">
    <source>
        <dbReference type="Proteomes" id="UP000675881"/>
    </source>
</evidence>
<proteinExistence type="inferred from homology"/>
<dbReference type="PANTHER" id="PTHR28631:SF1">
    <property type="entry name" value="ACTIN MATURATION PROTEASE"/>
    <property type="match status" value="1"/>
</dbReference>
<keyword evidence="3" id="KW-0378">Hydrolase</keyword>
<dbReference type="AlphaFoldDB" id="A0A7R8CV15"/>
<reference evidence="8" key="1">
    <citation type="submission" date="2021-02" db="EMBL/GenBank/DDBJ databases">
        <authorList>
            <person name="Bekaert M."/>
        </authorList>
    </citation>
    <scope>NUCLEOTIDE SEQUENCE</scope>
    <source>
        <strain evidence="8">IoA-00</strain>
    </source>
</reference>
<gene>
    <name evidence="8" type="ORF">LSAA_8194</name>
</gene>
<dbReference type="GO" id="GO:0004177">
    <property type="term" value="F:aminopeptidase activity"/>
    <property type="evidence" value="ECO:0007669"/>
    <property type="project" value="UniProtKB-KW"/>
</dbReference>
<evidence type="ECO:0000256" key="2">
    <source>
        <dbReference type="ARBA" id="ARBA00022670"/>
    </source>
</evidence>
<evidence type="ECO:0000256" key="1">
    <source>
        <dbReference type="ARBA" id="ARBA00022438"/>
    </source>
</evidence>
<comment type="similarity">
    <text evidence="4">Belongs to the ACTMAP family.</text>
</comment>
<dbReference type="GO" id="GO:0006508">
    <property type="term" value="P:proteolysis"/>
    <property type="evidence" value="ECO:0007669"/>
    <property type="project" value="UniProtKB-KW"/>
</dbReference>
<evidence type="ECO:0000256" key="5">
    <source>
        <dbReference type="ARBA" id="ARBA00034848"/>
    </source>
</evidence>
<dbReference type="OrthoDB" id="198816at2759"/>
<dbReference type="PANTHER" id="PTHR28631">
    <property type="entry name" value="UPF0692 PROTEIN C19ORF54"/>
    <property type="match status" value="1"/>
</dbReference>
<comment type="catalytic activity">
    <reaction evidence="7">
        <text>N-terminal N(alpha)-acetyl-L-cysteinyl-L-aspartyl-[protein] + H2O = N-terminal L-aspartyl-[protein] + N-acetyl-L-cysteine</text>
        <dbReference type="Rhea" id="RHEA:74579"/>
        <dbReference type="Rhea" id="RHEA-COMP:12669"/>
        <dbReference type="Rhea" id="RHEA-COMP:18395"/>
        <dbReference type="ChEBI" id="CHEBI:15377"/>
        <dbReference type="ChEBI" id="CHEBI:64720"/>
        <dbReference type="ChEBI" id="CHEBI:78236"/>
        <dbReference type="ChEBI" id="CHEBI:193599"/>
    </reaction>
    <physiologicalReaction direction="left-to-right" evidence="7">
        <dbReference type="Rhea" id="RHEA:74580"/>
    </physiologicalReaction>
</comment>
<evidence type="ECO:0000313" key="8">
    <source>
        <dbReference type="EMBL" id="CAF2890203.1"/>
    </source>
</evidence>
<sequence length="191" mass="21704">MLNEFEISKTDSNPYGPQCGMVALWMAGHRFESSPPSVRDIQSYAINYGFSKKGEMFSAKNIAILAEKTIPSLKAEVLPFDSNFSLQFFLEEIIDNKSLFLIPYDSDYNNYPCLKDGLKAHWAVIFGVLFIDHSQSPPFPKIFSLTSSADVMYKVPKDINSNELLTMYQKISTNSFYLIGRQSKKQMDHAI</sequence>
<dbReference type="Proteomes" id="UP000675881">
    <property type="component" value="Chromosome 3"/>
</dbReference>
<organism evidence="8 9">
    <name type="scientific">Lepeophtheirus salmonis</name>
    <name type="common">Salmon louse</name>
    <name type="synonym">Caligus salmonis</name>
    <dbReference type="NCBI Taxonomy" id="72036"/>
    <lineage>
        <taxon>Eukaryota</taxon>
        <taxon>Metazoa</taxon>
        <taxon>Ecdysozoa</taxon>
        <taxon>Arthropoda</taxon>
        <taxon>Crustacea</taxon>
        <taxon>Multicrustacea</taxon>
        <taxon>Hexanauplia</taxon>
        <taxon>Copepoda</taxon>
        <taxon>Siphonostomatoida</taxon>
        <taxon>Caligidae</taxon>
        <taxon>Lepeophtheirus</taxon>
    </lineage>
</organism>